<evidence type="ECO:0000313" key="5">
    <source>
        <dbReference type="EMBL" id="RKG80460.1"/>
    </source>
</evidence>
<organism evidence="5 6">
    <name type="scientific">Corallococcus terminator</name>
    <dbReference type="NCBI Taxonomy" id="2316733"/>
    <lineage>
        <taxon>Bacteria</taxon>
        <taxon>Pseudomonadati</taxon>
        <taxon>Myxococcota</taxon>
        <taxon>Myxococcia</taxon>
        <taxon>Myxococcales</taxon>
        <taxon>Cystobacterineae</taxon>
        <taxon>Myxococcaceae</taxon>
        <taxon>Corallococcus</taxon>
    </lineage>
</organism>
<dbReference type="EMBL" id="RAVZ01000226">
    <property type="protein sequence ID" value="RKG80460.1"/>
    <property type="molecule type" value="Genomic_DNA"/>
</dbReference>
<sequence>MIHATRHVLSSPRRLKMPSSRPTKIAVIGSGLMGSALARAFAAAGHEVAVWNRTSSKARAVGGGTLAFENLSEAVAGRELVVVSLSNYAASAELFASQAVASALAGTTLVQLTSGSPADARGGLEWARAHGVDYLDAAILAYPAFVATDYATVFYAGSKAVFDRHHETLRAIASNSVYVDEKIGSAATLDCAILEAYYGGTLAVLHAAAMCKAEGLDPKAFFAQKNSFLGLISVTADAAQGMIENNDFSGDQCSLNTHVAAIEHIVRLSTDARISSRFPRELLENYRRALGAGLGDKELPAVFRTLERD</sequence>
<dbReference type="InterPro" id="IPR015815">
    <property type="entry name" value="HIBADH-related"/>
</dbReference>
<dbReference type="InterPro" id="IPR048666">
    <property type="entry name" value="RedAm-like_C"/>
</dbReference>
<dbReference type="InterPro" id="IPR036291">
    <property type="entry name" value="NAD(P)-bd_dom_sf"/>
</dbReference>
<dbReference type="Pfam" id="PF03446">
    <property type="entry name" value="NAD_binding_2"/>
    <property type="match status" value="1"/>
</dbReference>
<feature type="domain" description="6-phosphogluconate dehydrogenase NADP-binding" evidence="3">
    <location>
        <begin position="24"/>
        <end position="178"/>
    </location>
</feature>
<comment type="caution">
    <text evidence="5">The sequence shown here is derived from an EMBL/GenBank/DDBJ whole genome shotgun (WGS) entry which is preliminary data.</text>
</comment>
<evidence type="ECO:0000256" key="2">
    <source>
        <dbReference type="SAM" id="MobiDB-lite"/>
    </source>
</evidence>
<evidence type="ECO:0000259" key="4">
    <source>
        <dbReference type="Pfam" id="PF21761"/>
    </source>
</evidence>
<dbReference type="PANTHER" id="PTHR43580">
    <property type="entry name" value="OXIDOREDUCTASE GLYR1-RELATED"/>
    <property type="match status" value="1"/>
</dbReference>
<dbReference type="RefSeq" id="WP_120543589.1">
    <property type="nucleotide sequence ID" value="NZ_RAVZ01000226.1"/>
</dbReference>
<keyword evidence="1" id="KW-0560">Oxidoreductase</keyword>
<proteinExistence type="predicted"/>
<feature type="region of interest" description="Disordered" evidence="2">
    <location>
        <begin position="1"/>
        <end position="20"/>
    </location>
</feature>
<dbReference type="Pfam" id="PF21761">
    <property type="entry name" value="RedAm-like_C"/>
    <property type="match status" value="1"/>
</dbReference>
<dbReference type="GO" id="GO:0050661">
    <property type="term" value="F:NADP binding"/>
    <property type="evidence" value="ECO:0007669"/>
    <property type="project" value="InterPro"/>
</dbReference>
<evidence type="ECO:0000259" key="3">
    <source>
        <dbReference type="Pfam" id="PF03446"/>
    </source>
</evidence>
<accession>A0A3A8IKP3</accession>
<dbReference type="Gene3D" id="1.10.1040.10">
    <property type="entry name" value="N-(1-d-carboxylethyl)-l-norvaline Dehydrogenase, domain 2"/>
    <property type="match status" value="1"/>
</dbReference>
<protein>
    <submittedName>
        <fullName evidence="5">NAD(P)-dependent oxidoreductase</fullName>
    </submittedName>
</protein>
<evidence type="ECO:0000313" key="6">
    <source>
        <dbReference type="Proteomes" id="UP000268094"/>
    </source>
</evidence>
<dbReference type="SUPFAM" id="SSF48179">
    <property type="entry name" value="6-phosphogluconate dehydrogenase C-terminal domain-like"/>
    <property type="match status" value="1"/>
</dbReference>
<dbReference type="GO" id="GO:0016491">
    <property type="term" value="F:oxidoreductase activity"/>
    <property type="evidence" value="ECO:0007669"/>
    <property type="project" value="UniProtKB-KW"/>
</dbReference>
<name>A0A3A8IKP3_9BACT</name>
<dbReference type="InterPro" id="IPR008927">
    <property type="entry name" value="6-PGluconate_DH-like_C_sf"/>
</dbReference>
<dbReference type="Proteomes" id="UP000268094">
    <property type="component" value="Unassembled WGS sequence"/>
</dbReference>
<reference evidence="6" key="1">
    <citation type="submission" date="2018-09" db="EMBL/GenBank/DDBJ databases">
        <authorList>
            <person name="Livingstone P.G."/>
            <person name="Whitworth D.E."/>
        </authorList>
    </citation>
    <scope>NUCLEOTIDE SEQUENCE [LARGE SCALE GENOMIC DNA]</scope>
    <source>
        <strain evidence="6">CA054A</strain>
    </source>
</reference>
<dbReference type="InterPro" id="IPR006115">
    <property type="entry name" value="6PGDH_NADP-bd"/>
</dbReference>
<keyword evidence="6" id="KW-1185">Reference proteome</keyword>
<dbReference type="Gene3D" id="3.40.50.720">
    <property type="entry name" value="NAD(P)-binding Rossmann-like Domain"/>
    <property type="match status" value="1"/>
</dbReference>
<dbReference type="OrthoDB" id="9812907at2"/>
<gene>
    <name evidence="5" type="ORF">D7V88_27465</name>
</gene>
<dbReference type="SUPFAM" id="SSF51735">
    <property type="entry name" value="NAD(P)-binding Rossmann-fold domains"/>
    <property type="match status" value="1"/>
</dbReference>
<dbReference type="PIRSF" id="PIRSF000103">
    <property type="entry name" value="HIBADH"/>
    <property type="match status" value="1"/>
</dbReference>
<dbReference type="InterPro" id="IPR051265">
    <property type="entry name" value="HIBADH-related_NP60_sf"/>
</dbReference>
<dbReference type="PANTHER" id="PTHR43580:SF2">
    <property type="entry name" value="CYTOKINE-LIKE NUCLEAR FACTOR N-PAC"/>
    <property type="match status" value="1"/>
</dbReference>
<evidence type="ECO:0000256" key="1">
    <source>
        <dbReference type="ARBA" id="ARBA00023002"/>
    </source>
</evidence>
<dbReference type="InterPro" id="IPR013328">
    <property type="entry name" value="6PGD_dom2"/>
</dbReference>
<dbReference type="AlphaFoldDB" id="A0A3A8IKP3"/>
<feature type="domain" description="NADPH-dependent reductive aminase-like C-terminal" evidence="4">
    <location>
        <begin position="184"/>
        <end position="307"/>
    </location>
</feature>